<dbReference type="RefSeq" id="XP_047763623.1">
    <property type="nucleotide sequence ID" value="XM_047906708.1"/>
</dbReference>
<dbReference type="AlphaFoldDB" id="A0A9Q8UR12"/>
<evidence type="ECO:0000259" key="3">
    <source>
        <dbReference type="PROSITE" id="PS50102"/>
    </source>
</evidence>
<dbReference type="PROSITE" id="PS50102">
    <property type="entry name" value="RRM"/>
    <property type="match status" value="1"/>
</dbReference>
<dbReference type="GO" id="GO:0003723">
    <property type="term" value="F:RNA binding"/>
    <property type="evidence" value="ECO:0007669"/>
    <property type="project" value="UniProtKB-UniRule"/>
</dbReference>
<name>A0A9Q8UR12_PASFU</name>
<dbReference type="InterPro" id="IPR012677">
    <property type="entry name" value="Nucleotide-bd_a/b_plait_sf"/>
</dbReference>
<feature type="region of interest" description="Disordered" evidence="2">
    <location>
        <begin position="427"/>
        <end position="496"/>
    </location>
</feature>
<dbReference type="InterPro" id="IPR000504">
    <property type="entry name" value="RRM_dom"/>
</dbReference>
<feature type="region of interest" description="Disordered" evidence="2">
    <location>
        <begin position="509"/>
        <end position="528"/>
    </location>
</feature>
<feature type="region of interest" description="Disordered" evidence="2">
    <location>
        <begin position="302"/>
        <end position="346"/>
    </location>
</feature>
<feature type="domain" description="RRM" evidence="3">
    <location>
        <begin position="349"/>
        <end position="423"/>
    </location>
</feature>
<organism evidence="4 5">
    <name type="scientific">Passalora fulva</name>
    <name type="common">Tomato leaf mold</name>
    <name type="synonym">Cladosporium fulvum</name>
    <dbReference type="NCBI Taxonomy" id="5499"/>
    <lineage>
        <taxon>Eukaryota</taxon>
        <taxon>Fungi</taxon>
        <taxon>Dikarya</taxon>
        <taxon>Ascomycota</taxon>
        <taxon>Pezizomycotina</taxon>
        <taxon>Dothideomycetes</taxon>
        <taxon>Dothideomycetidae</taxon>
        <taxon>Mycosphaerellales</taxon>
        <taxon>Mycosphaerellaceae</taxon>
        <taxon>Fulvia</taxon>
    </lineage>
</organism>
<feature type="region of interest" description="Disordered" evidence="2">
    <location>
        <begin position="719"/>
        <end position="859"/>
    </location>
</feature>
<dbReference type="GO" id="GO:0000288">
    <property type="term" value="P:nuclear-transcribed mRNA catabolic process, deadenylation-dependent decay"/>
    <property type="evidence" value="ECO:0007669"/>
    <property type="project" value="TreeGrafter"/>
</dbReference>
<keyword evidence="5" id="KW-1185">Reference proteome</keyword>
<dbReference type="SUPFAM" id="SSF54928">
    <property type="entry name" value="RNA-binding domain, RBD"/>
    <property type="match status" value="1"/>
</dbReference>
<sequence>MAVPLNTLVTDRPEISAVFIDKEDELPETFGQHLFTHHALHAICHDAGLLTPDEPIRGMAMGIWDGLSDRNKIFWTERAATAKLVRDREDFLLTDGSTSLARDHEERTRIAVVEYKRSLMSDNISIADTASIADTVLTEEDLDELDAVEPIVHRVDEETTRDSNDEARSAPTAADRMSATVPAPDVLKVPSDDGSDSSGAFSDRELRDLQNCDTSHELLDLETPATSTVSLPSAEVGSEEKNPAGDARGDAVMVSEAIADSHPEPSKPDDAAEAASEPGLISEVTSAASTVPAWIAQSLDWAEESQEQADRDAAAHPQGIAPHASSEAPAVRQSAPEPTDVDSAGNPSKVLWVGSLRNTTTVHLLKATFAKFGKVESAKVMPKKACGFVHFVNLESAVAAKRQMNGKRIINGRDPLLIRFAEDRSRKVPPVPKQRVVSMIKPGSNNESPQPEREQPPMPSGKSVKATTTEDAVDLSDNRSIKTTTSTDTRSTSNLHTFSTAQLEEAKRFASQATRGGKPPKGKPVTLSGAVENRPKKAASSAAIRKGHIANGPVPKAPQEGSIPVNNPIAKTVPLAKWEEPVKVRDFGVPTSIEPQPKDEGGKGKDFFLFHALPIVCEDLEIDEPDDYAQSIASDMWTDLRPQVKKSWIEDSRSLRGYSVRKPGLLSAQKRFQDSHFTKDYRSQILKALAIRNNGELKYLQPEFKKLMLIEKRRRKQEREREKRQLQHAAEKQAEAEEQKRTDSQAEKVDEPGEETRSEIPLPSEEKEVKQISEGPENGPESTLLDEKATLLQDQPAASPHVASVADPPPPYESDAAAGSSSEATKDEWKVAGKKSKSSANDTAKRAMKKMPWNKVAKG</sequence>
<reference evidence="4" key="2">
    <citation type="journal article" date="2022" name="Microb. Genom.">
        <title>A chromosome-scale genome assembly of the tomato pathogen Cladosporium fulvum reveals a compartmentalized genome architecture and the presence of a dispensable chromosome.</title>
        <authorList>
            <person name="Zaccaron A.Z."/>
            <person name="Chen L.H."/>
            <person name="Samaras A."/>
            <person name="Stergiopoulos I."/>
        </authorList>
    </citation>
    <scope>NUCLEOTIDE SEQUENCE</scope>
    <source>
        <strain evidence="4">Race5_Kim</strain>
    </source>
</reference>
<dbReference type="Proteomes" id="UP000756132">
    <property type="component" value="Chromosome 6"/>
</dbReference>
<feature type="region of interest" description="Disordered" evidence="2">
    <location>
        <begin position="152"/>
        <end position="204"/>
    </location>
</feature>
<dbReference type="PANTHER" id="PTHR47093:SF1">
    <property type="entry name" value="PROTEIN JSN1-RELATED"/>
    <property type="match status" value="1"/>
</dbReference>
<proteinExistence type="predicted"/>
<dbReference type="KEGG" id="ffu:CLAFUR5_07560"/>
<dbReference type="EMBL" id="CP090168">
    <property type="protein sequence ID" value="UJO19257.1"/>
    <property type="molecule type" value="Genomic_DNA"/>
</dbReference>
<dbReference type="InterPro" id="IPR052645">
    <property type="entry name" value="Pumilio_domain_protein"/>
</dbReference>
<protein>
    <recommendedName>
        <fullName evidence="3">RRM domain-containing protein</fullName>
    </recommendedName>
</protein>
<evidence type="ECO:0000313" key="5">
    <source>
        <dbReference type="Proteomes" id="UP000756132"/>
    </source>
</evidence>
<dbReference type="CDD" id="cd00590">
    <property type="entry name" value="RRM_SF"/>
    <property type="match status" value="1"/>
</dbReference>
<keyword evidence="1" id="KW-0694">RNA-binding</keyword>
<feature type="compositionally biased region" description="Basic and acidic residues" evidence="2">
    <location>
        <begin position="719"/>
        <end position="771"/>
    </location>
</feature>
<dbReference type="SMART" id="SM00360">
    <property type="entry name" value="RRM"/>
    <property type="match status" value="1"/>
</dbReference>
<feature type="region of interest" description="Disordered" evidence="2">
    <location>
        <begin position="216"/>
        <end position="248"/>
    </location>
</feature>
<evidence type="ECO:0000313" key="4">
    <source>
        <dbReference type="EMBL" id="UJO19257.1"/>
    </source>
</evidence>
<accession>A0A9Q8UR12</accession>
<feature type="compositionally biased region" description="Basic and acidic residues" evidence="2">
    <location>
        <begin position="152"/>
        <end position="168"/>
    </location>
</feature>
<dbReference type="Pfam" id="PF00076">
    <property type="entry name" value="RRM_1"/>
    <property type="match status" value="1"/>
</dbReference>
<dbReference type="Gene3D" id="3.30.70.330">
    <property type="match status" value="1"/>
</dbReference>
<evidence type="ECO:0000256" key="2">
    <source>
        <dbReference type="SAM" id="MobiDB-lite"/>
    </source>
</evidence>
<dbReference type="OrthoDB" id="2017782at2759"/>
<feature type="compositionally biased region" description="Low complexity" evidence="2">
    <location>
        <begin position="813"/>
        <end position="823"/>
    </location>
</feature>
<dbReference type="GeneID" id="71987438"/>
<feature type="compositionally biased region" description="Low complexity" evidence="2">
    <location>
        <begin position="483"/>
        <end position="493"/>
    </location>
</feature>
<dbReference type="PANTHER" id="PTHR47093">
    <property type="entry name" value="PROTEIN JSN1-RELATED"/>
    <property type="match status" value="1"/>
</dbReference>
<reference evidence="4" key="1">
    <citation type="submission" date="2021-12" db="EMBL/GenBank/DDBJ databases">
        <authorList>
            <person name="Zaccaron A."/>
            <person name="Stergiopoulos I."/>
        </authorList>
    </citation>
    <scope>NUCLEOTIDE SEQUENCE</scope>
    <source>
        <strain evidence="4">Race5_Kim</strain>
    </source>
</reference>
<feature type="compositionally biased region" description="Basic and acidic residues" evidence="2">
    <location>
        <begin position="238"/>
        <end position="248"/>
    </location>
</feature>
<evidence type="ECO:0000256" key="1">
    <source>
        <dbReference type="PROSITE-ProRule" id="PRU00176"/>
    </source>
</evidence>
<gene>
    <name evidence="4" type="ORF">CLAFUR5_07560</name>
</gene>
<dbReference type="InterPro" id="IPR035979">
    <property type="entry name" value="RBD_domain_sf"/>
</dbReference>